<feature type="domain" description="4Fe-4S His(Cys)3-ligated-type" evidence="12">
    <location>
        <begin position="78"/>
        <end position="117"/>
    </location>
</feature>
<evidence type="ECO:0000256" key="1">
    <source>
        <dbReference type="ARBA" id="ARBA00001966"/>
    </source>
</evidence>
<evidence type="ECO:0000256" key="7">
    <source>
        <dbReference type="ARBA" id="ARBA00023014"/>
    </source>
</evidence>
<feature type="domain" description="2Fe-2S ferredoxin-type" evidence="10">
    <location>
        <begin position="1"/>
        <end position="78"/>
    </location>
</feature>
<proteinExistence type="inferred from homology"/>
<dbReference type="FunFam" id="3.30.70.20:FF:000002">
    <property type="entry name" value="NADH-ubiquinone oxidoreductase 75 kDa subunit"/>
    <property type="match status" value="1"/>
</dbReference>
<dbReference type="GO" id="GO:0048038">
    <property type="term" value="F:quinone binding"/>
    <property type="evidence" value="ECO:0007669"/>
    <property type="project" value="UniProtKB-KW"/>
</dbReference>
<evidence type="ECO:0000259" key="11">
    <source>
        <dbReference type="PROSITE" id="PS51669"/>
    </source>
</evidence>
<dbReference type="CDD" id="cd00368">
    <property type="entry name" value="Molybdopterin-Binding"/>
    <property type="match status" value="1"/>
</dbReference>
<dbReference type="Pfam" id="PF04879">
    <property type="entry name" value="Molybdop_Fe4S4"/>
    <property type="match status" value="1"/>
</dbReference>
<dbReference type="GO" id="GO:0016020">
    <property type="term" value="C:membrane"/>
    <property type="evidence" value="ECO:0007669"/>
    <property type="project" value="InterPro"/>
</dbReference>
<keyword evidence="7" id="KW-0411">Iron-sulfur</keyword>
<dbReference type="InterPro" id="IPR000283">
    <property type="entry name" value="NADH_UbQ_OxRdtase_75kDa_su_CS"/>
</dbReference>
<dbReference type="Gene3D" id="3.30.200.210">
    <property type="match status" value="1"/>
</dbReference>
<name>A0A9D8K9X5_9DELT</name>
<dbReference type="GO" id="GO:0051537">
    <property type="term" value="F:2 iron, 2 sulfur cluster binding"/>
    <property type="evidence" value="ECO:0007669"/>
    <property type="project" value="UniProtKB-KW"/>
</dbReference>
<dbReference type="Pfam" id="PF00384">
    <property type="entry name" value="Molybdopterin"/>
    <property type="match status" value="1"/>
</dbReference>
<comment type="caution">
    <text evidence="13">The sequence shown here is derived from an EMBL/GenBank/DDBJ whole genome shotgun (WGS) entry which is preliminary data.</text>
</comment>
<dbReference type="PROSITE" id="PS51669">
    <property type="entry name" value="4FE4S_MOW_BIS_MGD"/>
    <property type="match status" value="1"/>
</dbReference>
<dbReference type="SUPFAM" id="SSF53706">
    <property type="entry name" value="Formate dehydrogenase/DMSO reductase, domains 1-3"/>
    <property type="match status" value="1"/>
</dbReference>
<comment type="cofactor">
    <cofactor evidence="1">
        <name>[4Fe-4S] cluster</name>
        <dbReference type="ChEBI" id="CHEBI:49883"/>
    </cofactor>
</comment>
<dbReference type="PROSITE" id="PS51085">
    <property type="entry name" value="2FE2S_FER_2"/>
    <property type="match status" value="1"/>
</dbReference>
<dbReference type="GO" id="GO:0051539">
    <property type="term" value="F:4 iron, 4 sulfur cluster binding"/>
    <property type="evidence" value="ECO:0007669"/>
    <property type="project" value="UniProtKB-KW"/>
</dbReference>
<dbReference type="InterPro" id="IPR006656">
    <property type="entry name" value="Mopterin_OxRdtase"/>
</dbReference>
<evidence type="ECO:0000313" key="13">
    <source>
        <dbReference type="EMBL" id="MBN1571915.1"/>
    </source>
</evidence>
<dbReference type="Pfam" id="PF13510">
    <property type="entry name" value="Fer2_4"/>
    <property type="match status" value="1"/>
</dbReference>
<keyword evidence="3" id="KW-0004">4Fe-4S</keyword>
<comment type="similarity">
    <text evidence="2">Belongs to the complex I 75 kDa subunit family.</text>
</comment>
<accession>A0A9D8K9X5</accession>
<dbReference type="InterPro" id="IPR054351">
    <property type="entry name" value="NADH_UbQ_OxRdtase_ferredoxin"/>
</dbReference>
<dbReference type="GO" id="GO:0042773">
    <property type="term" value="P:ATP synthesis coupled electron transport"/>
    <property type="evidence" value="ECO:0007669"/>
    <property type="project" value="InterPro"/>
</dbReference>
<dbReference type="Gene3D" id="3.10.20.740">
    <property type="match status" value="1"/>
</dbReference>
<dbReference type="SMART" id="SM00929">
    <property type="entry name" value="NADH-G_4Fe-4S_3"/>
    <property type="match status" value="1"/>
</dbReference>
<dbReference type="PANTHER" id="PTHR43105:SF13">
    <property type="entry name" value="NADH-UBIQUINONE OXIDOREDUCTASE 75 KDA SUBUNIT, MITOCHONDRIAL"/>
    <property type="match status" value="1"/>
</dbReference>
<feature type="domain" description="4Fe-4S Mo/W bis-MGD-type" evidence="11">
    <location>
        <begin position="215"/>
        <end position="271"/>
    </location>
</feature>
<evidence type="ECO:0000256" key="5">
    <source>
        <dbReference type="ARBA" id="ARBA00022967"/>
    </source>
</evidence>
<sequence>MVNLTIDDKKLTVEEGTTILNAALQNGIDIPHLCYHPNLKIRGTCRICLVEIEGMRKLETACSTIVKDGMEVHTRSERVEKARRGVIEFLLINHPLNCPVCDQAGDCDLQRYSRRYGREHSRYGEDKRDFPKHDIGGGLIRNMNLCIACTRCVRFARDILGIEEYGIFFRGNDQQVGIYQGGELKNAMQGCMVDVCPVGALTSKDFRFKKRVWFLDPKPSVCQRCATGCNTFIEVEDNVIYRISPRENQDVNDIWMCDIGRMTYHDMDDVEPVTFPMMKSGDQFFELSWERALEELASEIRERGEKGGFALVIGTGASVEDMASALLAADGNIGEERITFVTRVEDITKEKAAGNFLISEDFSPNTAGAKKLGISDKVKKIEDGINSKDITGILFLGCEIFEAGLPDALDLKKVKFTAVITDRLTTEIKKSAEIVIPAPHWSRKSGTFINSKGILQRIEAAVKPQMGVIPLTKVFADLAAAIDKTSADYDSFYKEVEKRVG</sequence>
<dbReference type="InterPro" id="IPR050123">
    <property type="entry name" value="Prok_molybdopt-oxidoreductase"/>
</dbReference>
<reference evidence="13" key="2">
    <citation type="submission" date="2021-01" db="EMBL/GenBank/DDBJ databases">
        <authorList>
            <person name="Hahn C.R."/>
            <person name="Youssef N.H."/>
            <person name="Elshahed M."/>
        </authorList>
    </citation>
    <scope>NUCLEOTIDE SEQUENCE</scope>
    <source>
        <strain evidence="13">Zod_Metabat.24</strain>
    </source>
</reference>
<evidence type="ECO:0000256" key="9">
    <source>
        <dbReference type="ARBA" id="ARBA00034078"/>
    </source>
</evidence>
<evidence type="ECO:0000256" key="2">
    <source>
        <dbReference type="ARBA" id="ARBA00005404"/>
    </source>
</evidence>
<dbReference type="InterPro" id="IPR001041">
    <property type="entry name" value="2Fe-2S_ferredoxin-type"/>
</dbReference>
<dbReference type="GO" id="GO:0046872">
    <property type="term" value="F:metal ion binding"/>
    <property type="evidence" value="ECO:0007669"/>
    <property type="project" value="UniProtKB-KW"/>
</dbReference>
<keyword evidence="8" id="KW-0520">NAD</keyword>
<dbReference type="PROSITE" id="PS00641">
    <property type="entry name" value="COMPLEX1_75K_1"/>
    <property type="match status" value="1"/>
</dbReference>
<dbReference type="Proteomes" id="UP000809273">
    <property type="component" value="Unassembled WGS sequence"/>
</dbReference>
<dbReference type="AlphaFoldDB" id="A0A9D8K9X5"/>
<dbReference type="InterPro" id="IPR006963">
    <property type="entry name" value="Mopterin_OxRdtase_4Fe-4S_dom"/>
</dbReference>
<dbReference type="EMBL" id="JAFGIX010000009">
    <property type="protein sequence ID" value="MBN1571915.1"/>
    <property type="molecule type" value="Genomic_DNA"/>
</dbReference>
<evidence type="ECO:0000256" key="4">
    <source>
        <dbReference type="ARBA" id="ARBA00022723"/>
    </source>
</evidence>
<evidence type="ECO:0000256" key="6">
    <source>
        <dbReference type="ARBA" id="ARBA00023004"/>
    </source>
</evidence>
<reference evidence="13" key="1">
    <citation type="journal article" date="2021" name="Environ. Microbiol.">
        <title>Genomic characterization of three novel Desulfobacterota classes expand the metabolic and phylogenetic diversity of the phylum.</title>
        <authorList>
            <person name="Murphy C.L."/>
            <person name="Biggerstaff J."/>
            <person name="Eichhorn A."/>
            <person name="Ewing E."/>
            <person name="Shahan R."/>
            <person name="Soriano D."/>
            <person name="Stewart S."/>
            <person name="VanMol K."/>
            <person name="Walker R."/>
            <person name="Walters P."/>
            <person name="Elshahed M.S."/>
            <person name="Youssef N.H."/>
        </authorList>
    </citation>
    <scope>NUCLEOTIDE SEQUENCE</scope>
    <source>
        <strain evidence="13">Zod_Metabat.24</strain>
    </source>
</reference>
<evidence type="ECO:0000259" key="12">
    <source>
        <dbReference type="PROSITE" id="PS51839"/>
    </source>
</evidence>
<dbReference type="Pfam" id="PF22117">
    <property type="entry name" value="Fer4_Nqo3"/>
    <property type="match status" value="1"/>
</dbReference>
<dbReference type="Gene3D" id="3.30.70.20">
    <property type="match status" value="1"/>
</dbReference>
<protein>
    <submittedName>
        <fullName evidence="13">(2Fe-2S)-binding protein</fullName>
    </submittedName>
</protein>
<dbReference type="SUPFAM" id="SSF54862">
    <property type="entry name" value="4Fe-4S ferredoxins"/>
    <property type="match status" value="1"/>
</dbReference>
<dbReference type="GO" id="GO:0008137">
    <property type="term" value="F:NADH dehydrogenase (ubiquinone) activity"/>
    <property type="evidence" value="ECO:0007669"/>
    <property type="project" value="InterPro"/>
</dbReference>
<organism evidence="13 14">
    <name type="scientific">Candidatus Zymogenus saltonus</name>
    <dbReference type="NCBI Taxonomy" id="2844893"/>
    <lineage>
        <taxon>Bacteria</taxon>
        <taxon>Deltaproteobacteria</taxon>
        <taxon>Candidatus Zymogenia</taxon>
        <taxon>Candidatus Zymogeniales</taxon>
        <taxon>Candidatus Zymogenaceae</taxon>
        <taxon>Candidatus Zymogenus</taxon>
    </lineage>
</organism>
<evidence type="ECO:0000256" key="3">
    <source>
        <dbReference type="ARBA" id="ARBA00022485"/>
    </source>
</evidence>
<evidence type="ECO:0000256" key="8">
    <source>
        <dbReference type="ARBA" id="ARBA00023027"/>
    </source>
</evidence>
<gene>
    <name evidence="13" type="ORF">JW984_01825</name>
</gene>
<keyword evidence="4" id="KW-0479">Metal-binding</keyword>
<dbReference type="InterPro" id="IPR019574">
    <property type="entry name" value="NADH_UbQ_OxRdtase_Gsu_4Fe4S-bd"/>
</dbReference>
<dbReference type="FunFam" id="3.10.20.740:FF:000001">
    <property type="entry name" value="NADH-quinone oxidoreductase subunit G"/>
    <property type="match status" value="1"/>
</dbReference>
<dbReference type="PANTHER" id="PTHR43105">
    <property type="entry name" value="RESPIRATORY NITRATE REDUCTASE"/>
    <property type="match status" value="1"/>
</dbReference>
<dbReference type="SMART" id="SM00926">
    <property type="entry name" value="Molybdop_Fe4S4"/>
    <property type="match status" value="1"/>
</dbReference>
<dbReference type="Pfam" id="PF10588">
    <property type="entry name" value="NADH-G_4Fe-4S_3"/>
    <property type="match status" value="1"/>
</dbReference>
<dbReference type="InterPro" id="IPR036010">
    <property type="entry name" value="2Fe-2S_ferredoxin-like_sf"/>
</dbReference>
<dbReference type="SUPFAM" id="SSF54292">
    <property type="entry name" value="2Fe-2S ferredoxin-like"/>
    <property type="match status" value="1"/>
</dbReference>
<evidence type="ECO:0000313" key="14">
    <source>
        <dbReference type="Proteomes" id="UP000809273"/>
    </source>
</evidence>
<dbReference type="GO" id="GO:0016491">
    <property type="term" value="F:oxidoreductase activity"/>
    <property type="evidence" value="ECO:0007669"/>
    <property type="project" value="InterPro"/>
</dbReference>
<evidence type="ECO:0000259" key="10">
    <source>
        <dbReference type="PROSITE" id="PS51085"/>
    </source>
</evidence>
<dbReference type="Gene3D" id="3.40.50.740">
    <property type="match status" value="1"/>
</dbReference>
<keyword evidence="6" id="KW-0408">Iron</keyword>
<dbReference type="CDD" id="cd00207">
    <property type="entry name" value="fer2"/>
    <property type="match status" value="1"/>
</dbReference>
<keyword evidence="5" id="KW-1278">Translocase</keyword>
<dbReference type="PROSITE" id="PS51839">
    <property type="entry name" value="4FE4S_HC3"/>
    <property type="match status" value="1"/>
</dbReference>
<comment type="cofactor">
    <cofactor evidence="9">
        <name>[2Fe-2S] cluster</name>
        <dbReference type="ChEBI" id="CHEBI:190135"/>
    </cofactor>
</comment>